<dbReference type="PANTHER" id="PTHR38011">
    <property type="entry name" value="DIHYDROFOLATE REDUCTASE FAMILY PROTEIN (AFU_ORTHOLOGUE AFUA_8G06820)"/>
    <property type="match status" value="1"/>
</dbReference>
<evidence type="ECO:0000259" key="10">
    <source>
        <dbReference type="Pfam" id="PF01872"/>
    </source>
</evidence>
<evidence type="ECO:0000256" key="2">
    <source>
        <dbReference type="ARBA" id="ARBA00009723"/>
    </source>
</evidence>
<dbReference type="UniPathway" id="UPA00275"/>
<gene>
    <name evidence="11" type="ORF">ENT52_06015</name>
</gene>
<name>A0A7J3M4L3_ARCFL</name>
<accession>A0A7J3M4L3</accession>
<evidence type="ECO:0000256" key="8">
    <source>
        <dbReference type="ARBA" id="ARBA00049020"/>
    </source>
</evidence>
<dbReference type="InterPro" id="IPR050765">
    <property type="entry name" value="Riboflavin_Biosynth_HTPR"/>
</dbReference>
<sequence>MRPHVFVNVAASIDGKISDESRKQIKISCEEDLKRVDELRASADAIMVGIGTILADDPKLNVKSEVLRKRRVLEGKSENPIKVVVDSKCRIPENAKIFEGKAIVAVSKLADKERIERISKIAEVVVFGEKKVDLKSLLRYLYEKGVRRLMVEGGGTLIASLLRENLVDEIFVYFAPIIIGGERSPTICDGRSFEKLLRLQLVSVERLGEGILVHLKAQGDQ</sequence>
<comment type="similarity">
    <text evidence="2">Belongs to the HTP reductase family.</text>
</comment>
<evidence type="ECO:0000256" key="3">
    <source>
        <dbReference type="ARBA" id="ARBA00011738"/>
    </source>
</evidence>
<evidence type="ECO:0000256" key="4">
    <source>
        <dbReference type="ARBA" id="ARBA00022619"/>
    </source>
</evidence>
<dbReference type="EC" id="1.1.1.302" evidence="9"/>
<protein>
    <recommendedName>
        <fullName evidence="9">2,5-diamino-6-(ribosylamino)-4(3H)-pyrimidinone 5'-phosphate reductase</fullName>
        <ecNumber evidence="9">1.1.1.302</ecNumber>
    </recommendedName>
</protein>
<comment type="subunit">
    <text evidence="3">Homodimer.</text>
</comment>
<evidence type="ECO:0000256" key="5">
    <source>
        <dbReference type="ARBA" id="ARBA00022857"/>
    </source>
</evidence>
<comment type="catalytic activity">
    <reaction evidence="7">
        <text>2,5-diamino-6-(1-D-ribitylamino)pyrimidin-4(3H)-one 5'-phosphate + NAD(+) = 2,5-diamino-6-(1-D-ribosylamino)pyrimidin-4(3H)-one 5'-phosphate + NADH + H(+)</text>
        <dbReference type="Rhea" id="RHEA:27274"/>
        <dbReference type="ChEBI" id="CHEBI:15378"/>
        <dbReference type="ChEBI" id="CHEBI:57540"/>
        <dbReference type="ChEBI" id="CHEBI:57945"/>
        <dbReference type="ChEBI" id="CHEBI:58890"/>
        <dbReference type="ChEBI" id="CHEBI:59545"/>
        <dbReference type="EC" id="1.1.1.302"/>
    </reaction>
</comment>
<feature type="domain" description="Bacterial bifunctional deaminase-reductase C-terminal" evidence="10">
    <location>
        <begin position="3"/>
        <end position="213"/>
    </location>
</feature>
<dbReference type="NCBIfam" id="TIGR01508">
    <property type="entry name" value="rib_reduct_arch"/>
    <property type="match status" value="1"/>
</dbReference>
<dbReference type="PANTHER" id="PTHR38011:SF7">
    <property type="entry name" value="2,5-DIAMINO-6-RIBOSYLAMINO-4(3H)-PYRIMIDINONE 5'-PHOSPHATE REDUCTASE"/>
    <property type="match status" value="1"/>
</dbReference>
<dbReference type="InterPro" id="IPR024072">
    <property type="entry name" value="DHFR-like_dom_sf"/>
</dbReference>
<dbReference type="EMBL" id="DSYZ01000113">
    <property type="protein sequence ID" value="HGT83265.1"/>
    <property type="molecule type" value="Genomic_DNA"/>
</dbReference>
<dbReference type="InterPro" id="IPR011549">
    <property type="entry name" value="RibD_C"/>
</dbReference>
<evidence type="ECO:0000256" key="1">
    <source>
        <dbReference type="ARBA" id="ARBA00005104"/>
    </source>
</evidence>
<dbReference type="Gene3D" id="3.40.430.10">
    <property type="entry name" value="Dihydrofolate Reductase, subunit A"/>
    <property type="match status" value="1"/>
</dbReference>
<dbReference type="GO" id="GO:0008703">
    <property type="term" value="F:5-amino-6-(5-phosphoribosylamino)uracil reductase activity"/>
    <property type="evidence" value="ECO:0007669"/>
    <property type="project" value="InterPro"/>
</dbReference>
<evidence type="ECO:0000256" key="6">
    <source>
        <dbReference type="ARBA" id="ARBA00023002"/>
    </source>
</evidence>
<dbReference type="InterPro" id="IPR002734">
    <property type="entry name" value="RibDG_C"/>
</dbReference>
<proteinExistence type="inferred from homology"/>
<evidence type="ECO:0000313" key="11">
    <source>
        <dbReference type="EMBL" id="HGT83265.1"/>
    </source>
</evidence>
<keyword evidence="5" id="KW-0521">NADP</keyword>
<dbReference type="GO" id="GO:0050661">
    <property type="term" value="F:NADP binding"/>
    <property type="evidence" value="ECO:0007669"/>
    <property type="project" value="InterPro"/>
</dbReference>
<dbReference type="SUPFAM" id="SSF53597">
    <property type="entry name" value="Dihydrofolate reductase-like"/>
    <property type="match status" value="1"/>
</dbReference>
<dbReference type="GO" id="GO:0009231">
    <property type="term" value="P:riboflavin biosynthetic process"/>
    <property type="evidence" value="ECO:0007669"/>
    <property type="project" value="UniProtKB-UniPathway"/>
</dbReference>
<comment type="pathway">
    <text evidence="1">Cofactor biosynthesis; riboflavin biosynthesis.</text>
</comment>
<dbReference type="Pfam" id="PF01872">
    <property type="entry name" value="RibD_C"/>
    <property type="match status" value="1"/>
</dbReference>
<dbReference type="NCBIfam" id="TIGR00227">
    <property type="entry name" value="ribD_Cterm"/>
    <property type="match status" value="1"/>
</dbReference>
<dbReference type="AlphaFoldDB" id="A0A7J3M4L3"/>
<dbReference type="InterPro" id="IPR006401">
    <property type="entry name" value="Rib_reduct_arc"/>
</dbReference>
<keyword evidence="6 11" id="KW-0560">Oxidoreductase</keyword>
<keyword evidence="4" id="KW-0686">Riboflavin biosynthesis</keyword>
<comment type="catalytic activity">
    <reaction evidence="8">
        <text>2,5-diamino-6-(1-D-ribitylamino)pyrimidin-4(3H)-one 5'-phosphate + NADP(+) = 2,5-diamino-6-(1-D-ribosylamino)pyrimidin-4(3H)-one 5'-phosphate + NADPH + H(+)</text>
        <dbReference type="Rhea" id="RHEA:27278"/>
        <dbReference type="ChEBI" id="CHEBI:15378"/>
        <dbReference type="ChEBI" id="CHEBI:57783"/>
        <dbReference type="ChEBI" id="CHEBI:58349"/>
        <dbReference type="ChEBI" id="CHEBI:58890"/>
        <dbReference type="ChEBI" id="CHEBI:59545"/>
        <dbReference type="EC" id="1.1.1.302"/>
    </reaction>
</comment>
<comment type="caution">
    <text evidence="11">The sequence shown here is derived from an EMBL/GenBank/DDBJ whole genome shotgun (WGS) entry which is preliminary data.</text>
</comment>
<reference evidence="11" key="1">
    <citation type="journal article" date="2020" name="mSystems">
        <title>Genome- and Community-Level Interaction Insights into Carbon Utilization and Element Cycling Functions of Hydrothermarchaeota in Hydrothermal Sediment.</title>
        <authorList>
            <person name="Zhou Z."/>
            <person name="Liu Y."/>
            <person name="Xu W."/>
            <person name="Pan J."/>
            <person name="Luo Z.H."/>
            <person name="Li M."/>
        </authorList>
    </citation>
    <scope>NUCLEOTIDE SEQUENCE [LARGE SCALE GENOMIC DNA]</scope>
    <source>
        <strain evidence="11">SpSt-587</strain>
    </source>
</reference>
<evidence type="ECO:0000256" key="9">
    <source>
        <dbReference type="NCBIfam" id="TIGR01508"/>
    </source>
</evidence>
<organism evidence="11">
    <name type="scientific">Archaeoglobus fulgidus</name>
    <dbReference type="NCBI Taxonomy" id="2234"/>
    <lineage>
        <taxon>Archaea</taxon>
        <taxon>Methanobacteriati</taxon>
        <taxon>Methanobacteriota</taxon>
        <taxon>Archaeoglobi</taxon>
        <taxon>Archaeoglobales</taxon>
        <taxon>Archaeoglobaceae</taxon>
        <taxon>Archaeoglobus</taxon>
    </lineage>
</organism>
<evidence type="ECO:0000256" key="7">
    <source>
        <dbReference type="ARBA" id="ARBA00047550"/>
    </source>
</evidence>